<protein>
    <submittedName>
        <fullName evidence="2">Haloacid dehalogenase</fullName>
    </submittedName>
</protein>
<reference evidence="2 3" key="1">
    <citation type="submission" date="2019-03" db="EMBL/GenBank/DDBJ databases">
        <title>Genomics of glacier-inhabiting Cryobacterium strains.</title>
        <authorList>
            <person name="Liu Q."/>
            <person name="Xin Y.-H."/>
        </authorList>
    </citation>
    <scope>NUCLEOTIDE SEQUENCE [LARGE SCALE GENOMIC DNA]</scope>
    <source>
        <strain evidence="2 3">Hh15</strain>
    </source>
</reference>
<evidence type="ECO:0000256" key="1">
    <source>
        <dbReference type="ARBA" id="ARBA00022801"/>
    </source>
</evidence>
<dbReference type="Pfam" id="PF00702">
    <property type="entry name" value="Hydrolase"/>
    <property type="match status" value="1"/>
</dbReference>
<keyword evidence="3" id="KW-1185">Reference proteome</keyword>
<dbReference type="Proteomes" id="UP000297654">
    <property type="component" value="Unassembled WGS sequence"/>
</dbReference>
<dbReference type="Gene3D" id="3.40.50.1000">
    <property type="entry name" value="HAD superfamily/HAD-like"/>
    <property type="match status" value="1"/>
</dbReference>
<organism evidence="2 3">
    <name type="scientific">Cryobacterium luteum</name>
    <dbReference type="NCBI Taxonomy" id="1424661"/>
    <lineage>
        <taxon>Bacteria</taxon>
        <taxon>Bacillati</taxon>
        <taxon>Actinomycetota</taxon>
        <taxon>Actinomycetes</taxon>
        <taxon>Micrococcales</taxon>
        <taxon>Microbacteriaceae</taxon>
        <taxon>Cryobacterium</taxon>
    </lineage>
</organism>
<dbReference type="EMBL" id="SOFF01000046">
    <property type="protein sequence ID" value="TFB84364.1"/>
    <property type="molecule type" value="Genomic_DNA"/>
</dbReference>
<dbReference type="InterPro" id="IPR023214">
    <property type="entry name" value="HAD_sf"/>
</dbReference>
<keyword evidence="1" id="KW-0378">Hydrolase</keyword>
<name>A0A1H8KXA0_9MICO</name>
<dbReference type="AlphaFoldDB" id="A0A1H8KXA0"/>
<dbReference type="InterPro" id="IPR036412">
    <property type="entry name" value="HAD-like_sf"/>
</dbReference>
<dbReference type="PANTHER" id="PTHR43316:SF9">
    <property type="entry name" value="ACID DEHALOGENASE, PUTATIVE (AFU_ORTHOLOGUE AFUA_6G14460)-RELATED"/>
    <property type="match status" value="1"/>
</dbReference>
<dbReference type="SUPFAM" id="SSF56784">
    <property type="entry name" value="HAD-like"/>
    <property type="match status" value="1"/>
</dbReference>
<dbReference type="InterPro" id="IPR006439">
    <property type="entry name" value="HAD-SF_hydro_IA"/>
</dbReference>
<dbReference type="Gene3D" id="1.10.150.750">
    <property type="match status" value="1"/>
</dbReference>
<comment type="caution">
    <text evidence="2">The sequence shown here is derived from an EMBL/GenBank/DDBJ whole genome shotgun (WGS) entry which is preliminary data.</text>
</comment>
<dbReference type="STRING" id="1424661.SAMN05216281_1227"/>
<proteinExistence type="predicted"/>
<dbReference type="PANTHER" id="PTHR43316">
    <property type="entry name" value="HYDROLASE, HALOACID DELAHOGENASE-RELATED"/>
    <property type="match status" value="1"/>
</dbReference>
<gene>
    <name evidence="2" type="ORF">E3O10_16330</name>
</gene>
<dbReference type="RefSeq" id="WP_092112203.1">
    <property type="nucleotide sequence ID" value="NZ_FOCN01000022.1"/>
</dbReference>
<dbReference type="NCBIfam" id="TIGR01493">
    <property type="entry name" value="HAD-SF-IA-v2"/>
    <property type="match status" value="1"/>
</dbReference>
<evidence type="ECO:0000313" key="2">
    <source>
        <dbReference type="EMBL" id="TFB84364.1"/>
    </source>
</evidence>
<dbReference type="GO" id="GO:0016787">
    <property type="term" value="F:hydrolase activity"/>
    <property type="evidence" value="ECO:0007669"/>
    <property type="project" value="UniProtKB-KW"/>
</dbReference>
<dbReference type="InterPro" id="IPR051540">
    <property type="entry name" value="S-2-haloacid_dehalogenase"/>
</dbReference>
<sequence length="241" mass="25974">MNLTDFDGLSFDVYGTLIDWEAGIAAVLGPWARRFDASWTDEQVLVAYSVHEAAVEAEKPGLLYPLVLAEAFRCTGVALGFVVGDEEATALGSSVAEWPAFADSVDALARLKKHYRLIVLSNVDDESFAASDGRLGHPFDLVFTAETVGSYKPNPRNFAVLLERVGVVGVGEGRLLHVAQSLFHDHVPARVAGLSSVWINRRHDVPGWGATPETTGEVSPAWEFTSMAAFADAVDAAWGSR</sequence>
<evidence type="ECO:0000313" key="3">
    <source>
        <dbReference type="Proteomes" id="UP000297654"/>
    </source>
</evidence>
<accession>A0A1H8KXA0</accession>
<dbReference type="OrthoDB" id="3680851at2"/>